<dbReference type="NCBIfam" id="TIGR00041">
    <property type="entry name" value="DTMP_kinase"/>
    <property type="match status" value="1"/>
</dbReference>
<dbReference type="Gene3D" id="3.40.50.300">
    <property type="entry name" value="P-loop containing nucleotide triphosphate hydrolases"/>
    <property type="match status" value="1"/>
</dbReference>
<evidence type="ECO:0000256" key="2">
    <source>
        <dbReference type="ARBA" id="ARBA00009776"/>
    </source>
</evidence>
<evidence type="ECO:0000256" key="3">
    <source>
        <dbReference type="ARBA" id="ARBA00012980"/>
    </source>
</evidence>
<dbReference type="Pfam" id="PF05977">
    <property type="entry name" value="MFS_3"/>
    <property type="match status" value="1"/>
</dbReference>
<evidence type="ECO:0000313" key="20">
    <source>
        <dbReference type="EMBL" id="CAB4871188.1"/>
    </source>
</evidence>
<comment type="similarity">
    <text evidence="2">Belongs to the thymidylate kinase family.</text>
</comment>
<keyword evidence="12 15" id="KW-1133">Transmembrane helix</keyword>
<keyword evidence="5" id="KW-1003">Cell membrane</keyword>
<evidence type="ECO:0000313" key="19">
    <source>
        <dbReference type="EMBL" id="CAB4779313.1"/>
    </source>
</evidence>
<feature type="transmembrane region" description="Helical" evidence="15">
    <location>
        <begin position="244"/>
        <end position="263"/>
    </location>
</feature>
<dbReference type="InterPro" id="IPR018095">
    <property type="entry name" value="Thymidylate_kin_CS"/>
</dbReference>
<dbReference type="GO" id="GO:0006233">
    <property type="term" value="P:dTDP biosynthetic process"/>
    <property type="evidence" value="ECO:0007669"/>
    <property type="project" value="InterPro"/>
</dbReference>
<feature type="transmembrane region" description="Helical" evidence="15">
    <location>
        <begin position="21"/>
        <end position="44"/>
    </location>
</feature>
<evidence type="ECO:0000256" key="7">
    <source>
        <dbReference type="ARBA" id="ARBA00022692"/>
    </source>
</evidence>
<sequence>MSTALQGDIRGVLAIKPFRRLWQAMALSSLGDWLGLLATTALAQQLAGDNYAKANFAIAGVFIVRLLPAVVLGPLAGVIADRFDRRRMMVLCDILRCALFISIPVVGNYLWLYIATVLIESVSLFWSPAKEASVPNLVPRHHLEGANQVSLLAAYGSAPIAAILFSALAIFNSALASTIPFFKANPVHMALYLNAATFAFSAFTIYKLRELPKGPAAKGEVHASVMRSLIDGWKFVGSNKSIRGLVLGMLGAFVAAGAVVGLARIFVGDLGGGEAAYGILFGSVFLGLAAGIAGGPKLFAPFSRKRIFGASLAASGFMLSILALVSNLVLAIFIVIVLGFWAGVGWVSGFTMLGLEVEDEKRGRTFAFVQSLIRITLVLVLAITPIVAAAIGEHSYQIRNSVINYNGASITLFFAGLIAMTVGVVSYRHMDDRRGISLWSDIASALRGELSNTGVFATTGTFIAFEGGEGSGKSTQSQLLKTALEAHGQEVLLTREPGGTNLGKILRGILLDPETGALAPRAEALLYAADRAHHVETVIKPALAKQTVVITDRYIDSSIAYQGGGRVLSGQEIARISRWATDGLTPTLTILLDLPAQIGFGRFAERDRLESEPLDFHERVRATFLERAALYSDRYLVVDATQSKEDISDQILERVLRLNSMSPSKDK</sequence>
<dbReference type="GO" id="GO:0005524">
    <property type="term" value="F:ATP binding"/>
    <property type="evidence" value="ECO:0007669"/>
    <property type="project" value="UniProtKB-KW"/>
</dbReference>
<feature type="domain" description="Thymidylate kinase-like" evidence="16">
    <location>
        <begin position="465"/>
        <end position="651"/>
    </location>
</feature>
<evidence type="ECO:0000256" key="9">
    <source>
        <dbReference type="ARBA" id="ARBA00022741"/>
    </source>
</evidence>
<dbReference type="AlphaFoldDB" id="A0A6J7DNV3"/>
<evidence type="ECO:0000256" key="15">
    <source>
        <dbReference type="SAM" id="Phobius"/>
    </source>
</evidence>
<dbReference type="CDD" id="cd01672">
    <property type="entry name" value="TMPK"/>
    <property type="match status" value="1"/>
</dbReference>
<keyword evidence="8" id="KW-0545">Nucleotide biosynthesis</keyword>
<reference evidence="20" key="1">
    <citation type="submission" date="2020-05" db="EMBL/GenBank/DDBJ databases">
        <authorList>
            <person name="Chiriac C."/>
            <person name="Salcher M."/>
            <person name="Ghai R."/>
            <person name="Kavagutti S V."/>
        </authorList>
    </citation>
    <scope>NUCLEOTIDE SEQUENCE</scope>
</reference>
<feature type="transmembrane region" description="Helical" evidence="15">
    <location>
        <begin position="331"/>
        <end position="355"/>
    </location>
</feature>
<dbReference type="CDD" id="cd06173">
    <property type="entry name" value="MFS_MefA_like"/>
    <property type="match status" value="1"/>
</dbReference>
<dbReference type="EMBL" id="CAEZXH010000010">
    <property type="protein sequence ID" value="CAB4677779.1"/>
    <property type="molecule type" value="Genomic_DNA"/>
</dbReference>
<dbReference type="SUPFAM" id="SSF103473">
    <property type="entry name" value="MFS general substrate transporter"/>
    <property type="match status" value="1"/>
</dbReference>
<feature type="transmembrane region" description="Helical" evidence="15">
    <location>
        <begin position="307"/>
        <end position="325"/>
    </location>
</feature>
<evidence type="ECO:0000259" key="16">
    <source>
        <dbReference type="Pfam" id="PF02223"/>
    </source>
</evidence>
<dbReference type="InterPro" id="IPR039430">
    <property type="entry name" value="Thymidylate_kin-like_dom"/>
</dbReference>
<evidence type="ECO:0000256" key="1">
    <source>
        <dbReference type="ARBA" id="ARBA00004651"/>
    </source>
</evidence>
<dbReference type="HAMAP" id="MF_00165">
    <property type="entry name" value="Thymidylate_kinase"/>
    <property type="match status" value="1"/>
</dbReference>
<dbReference type="EMBL" id="CAFBLI010000073">
    <property type="protein sequence ID" value="CAB4871188.1"/>
    <property type="molecule type" value="Genomic_DNA"/>
</dbReference>
<feature type="transmembrane region" description="Helical" evidence="15">
    <location>
        <begin position="403"/>
        <end position="427"/>
    </location>
</feature>
<dbReference type="PANTHER" id="PTHR43266">
    <property type="entry name" value="MACROLIDE-EFFLUX PROTEIN"/>
    <property type="match status" value="1"/>
</dbReference>
<dbReference type="InterPro" id="IPR018094">
    <property type="entry name" value="Thymidylate_kinase"/>
</dbReference>
<keyword evidence="7 15" id="KW-0812">Transmembrane</keyword>
<evidence type="ECO:0000256" key="14">
    <source>
        <dbReference type="ARBA" id="ARBA00048743"/>
    </source>
</evidence>
<dbReference type="GO" id="GO:0004798">
    <property type="term" value="F:dTMP kinase activity"/>
    <property type="evidence" value="ECO:0007669"/>
    <property type="project" value="UniProtKB-EC"/>
</dbReference>
<accession>A0A6J7DNV3</accession>
<keyword evidence="13 15" id="KW-0472">Membrane</keyword>
<comment type="catalytic activity">
    <reaction evidence="14">
        <text>dTMP + ATP = dTDP + ADP</text>
        <dbReference type="Rhea" id="RHEA:13517"/>
        <dbReference type="ChEBI" id="CHEBI:30616"/>
        <dbReference type="ChEBI" id="CHEBI:58369"/>
        <dbReference type="ChEBI" id="CHEBI:63528"/>
        <dbReference type="ChEBI" id="CHEBI:456216"/>
        <dbReference type="EC" id="2.7.4.9"/>
    </reaction>
</comment>
<dbReference type="PANTHER" id="PTHR43266:SF2">
    <property type="entry name" value="MAJOR FACILITATOR SUPERFAMILY (MFS) PROFILE DOMAIN-CONTAINING PROTEIN"/>
    <property type="match status" value="1"/>
</dbReference>
<feature type="transmembrane region" description="Helical" evidence="15">
    <location>
        <begin position="275"/>
        <end position="295"/>
    </location>
</feature>
<dbReference type="PROSITE" id="PS01331">
    <property type="entry name" value="THYMIDYLATE_KINASE"/>
    <property type="match status" value="1"/>
</dbReference>
<protein>
    <recommendedName>
        <fullName evidence="3">dTMP kinase</fullName>
        <ecNumber evidence="3">2.7.4.9</ecNumber>
    </recommendedName>
</protein>
<dbReference type="InterPro" id="IPR036259">
    <property type="entry name" value="MFS_trans_sf"/>
</dbReference>
<keyword evidence="4" id="KW-0813">Transport</keyword>
<keyword evidence="10" id="KW-0418">Kinase</keyword>
<gene>
    <name evidence="17" type="ORF">UFOPK1811_00689</name>
    <name evidence="18" type="ORF">UFOPK2360_00309</name>
    <name evidence="19" type="ORF">UFOPK2922_00904</name>
    <name evidence="20" type="ORF">UFOPK3306_00946</name>
</gene>
<dbReference type="EMBL" id="CAEZZS010000039">
    <property type="protein sequence ID" value="CAB4779313.1"/>
    <property type="molecule type" value="Genomic_DNA"/>
</dbReference>
<comment type="subcellular location">
    <subcellularLocation>
        <location evidence="1">Cell membrane</location>
        <topology evidence="1">Multi-pass membrane protein</topology>
    </subcellularLocation>
</comment>
<evidence type="ECO:0000256" key="11">
    <source>
        <dbReference type="ARBA" id="ARBA00022840"/>
    </source>
</evidence>
<evidence type="ECO:0000256" key="12">
    <source>
        <dbReference type="ARBA" id="ARBA00022989"/>
    </source>
</evidence>
<dbReference type="EC" id="2.7.4.9" evidence="3"/>
<dbReference type="InterPro" id="IPR010290">
    <property type="entry name" value="TM_effector"/>
</dbReference>
<evidence type="ECO:0000256" key="5">
    <source>
        <dbReference type="ARBA" id="ARBA00022475"/>
    </source>
</evidence>
<evidence type="ECO:0000313" key="17">
    <source>
        <dbReference type="EMBL" id="CAB4599575.1"/>
    </source>
</evidence>
<dbReference type="EMBL" id="CAEZUJ010000021">
    <property type="protein sequence ID" value="CAB4599575.1"/>
    <property type="molecule type" value="Genomic_DNA"/>
</dbReference>
<keyword evidence="6" id="KW-0808">Transferase</keyword>
<feature type="transmembrane region" description="Helical" evidence="15">
    <location>
        <begin position="367"/>
        <end position="391"/>
    </location>
</feature>
<dbReference type="FunFam" id="3.40.50.300:FF:000225">
    <property type="entry name" value="Thymidylate kinase"/>
    <property type="match status" value="1"/>
</dbReference>
<evidence type="ECO:0000256" key="13">
    <source>
        <dbReference type="ARBA" id="ARBA00023136"/>
    </source>
</evidence>
<feature type="transmembrane region" description="Helical" evidence="15">
    <location>
        <begin position="56"/>
        <end position="76"/>
    </location>
</feature>
<evidence type="ECO:0000256" key="4">
    <source>
        <dbReference type="ARBA" id="ARBA00022448"/>
    </source>
</evidence>
<keyword evidence="11" id="KW-0067">ATP-binding</keyword>
<evidence type="ECO:0000256" key="8">
    <source>
        <dbReference type="ARBA" id="ARBA00022727"/>
    </source>
</evidence>
<name>A0A6J7DNV3_9ZZZZ</name>
<proteinExistence type="inferred from homology"/>
<dbReference type="SUPFAM" id="SSF52540">
    <property type="entry name" value="P-loop containing nucleoside triphosphate hydrolases"/>
    <property type="match status" value="1"/>
</dbReference>
<evidence type="ECO:0000256" key="10">
    <source>
        <dbReference type="ARBA" id="ARBA00022777"/>
    </source>
</evidence>
<evidence type="ECO:0000313" key="18">
    <source>
        <dbReference type="EMBL" id="CAB4677779.1"/>
    </source>
</evidence>
<dbReference type="InterPro" id="IPR027417">
    <property type="entry name" value="P-loop_NTPase"/>
</dbReference>
<dbReference type="Pfam" id="PF02223">
    <property type="entry name" value="Thymidylate_kin"/>
    <property type="match status" value="1"/>
</dbReference>
<evidence type="ECO:0000256" key="6">
    <source>
        <dbReference type="ARBA" id="ARBA00022679"/>
    </source>
</evidence>
<organism evidence="20">
    <name type="scientific">freshwater metagenome</name>
    <dbReference type="NCBI Taxonomy" id="449393"/>
    <lineage>
        <taxon>unclassified sequences</taxon>
        <taxon>metagenomes</taxon>
        <taxon>ecological metagenomes</taxon>
    </lineage>
</organism>
<dbReference type="Gene3D" id="1.20.1250.20">
    <property type="entry name" value="MFS general substrate transporter like domains"/>
    <property type="match status" value="1"/>
</dbReference>
<feature type="transmembrane region" description="Helical" evidence="15">
    <location>
        <begin position="149"/>
        <end position="171"/>
    </location>
</feature>
<keyword evidence="9" id="KW-0547">Nucleotide-binding</keyword>
<dbReference type="GO" id="GO:0005886">
    <property type="term" value="C:plasma membrane"/>
    <property type="evidence" value="ECO:0007669"/>
    <property type="project" value="UniProtKB-SubCell"/>
</dbReference>
<feature type="transmembrane region" description="Helical" evidence="15">
    <location>
        <begin position="191"/>
        <end position="208"/>
    </location>
</feature>